<protein>
    <recommendedName>
        <fullName evidence="2">BZIP domain-containing protein</fullName>
    </recommendedName>
</protein>
<dbReference type="Pfam" id="PF00170">
    <property type="entry name" value="bZIP_1"/>
    <property type="match status" value="1"/>
</dbReference>
<dbReference type="CDD" id="cd14688">
    <property type="entry name" value="bZIP_YAP"/>
    <property type="match status" value="1"/>
</dbReference>
<evidence type="ECO:0000313" key="4">
    <source>
        <dbReference type="Proteomes" id="UP000075714"/>
    </source>
</evidence>
<feature type="compositionally biased region" description="Acidic residues" evidence="1">
    <location>
        <begin position="159"/>
        <end position="168"/>
    </location>
</feature>
<dbReference type="InterPro" id="IPR046347">
    <property type="entry name" value="bZIP_sf"/>
</dbReference>
<dbReference type="EMBL" id="LSYV01000052">
    <property type="protein sequence ID" value="KXZ45710.1"/>
    <property type="molecule type" value="Genomic_DNA"/>
</dbReference>
<dbReference type="Gene3D" id="1.20.5.170">
    <property type="match status" value="1"/>
</dbReference>
<dbReference type="AlphaFoldDB" id="A0A150G8M1"/>
<feature type="region of interest" description="Disordered" evidence="1">
    <location>
        <begin position="129"/>
        <end position="203"/>
    </location>
</feature>
<dbReference type="STRING" id="33097.A0A150G8M1"/>
<evidence type="ECO:0000259" key="2">
    <source>
        <dbReference type="SMART" id="SM00338"/>
    </source>
</evidence>
<name>A0A150G8M1_GONPE</name>
<proteinExistence type="predicted"/>
<accession>A0A150G8M1</accession>
<organism evidence="3 4">
    <name type="scientific">Gonium pectorale</name>
    <name type="common">Green alga</name>
    <dbReference type="NCBI Taxonomy" id="33097"/>
    <lineage>
        <taxon>Eukaryota</taxon>
        <taxon>Viridiplantae</taxon>
        <taxon>Chlorophyta</taxon>
        <taxon>core chlorophytes</taxon>
        <taxon>Chlorophyceae</taxon>
        <taxon>CS clade</taxon>
        <taxon>Chlamydomonadales</taxon>
        <taxon>Volvocaceae</taxon>
        <taxon>Gonium</taxon>
    </lineage>
</organism>
<feature type="compositionally biased region" description="Low complexity" evidence="1">
    <location>
        <begin position="30"/>
        <end position="51"/>
    </location>
</feature>
<evidence type="ECO:0000256" key="1">
    <source>
        <dbReference type="SAM" id="MobiDB-lite"/>
    </source>
</evidence>
<keyword evidence="4" id="KW-1185">Reference proteome</keyword>
<feature type="region of interest" description="Disordered" evidence="1">
    <location>
        <begin position="22"/>
        <end position="105"/>
    </location>
</feature>
<comment type="caution">
    <text evidence="3">The sequence shown here is derived from an EMBL/GenBank/DDBJ whole genome shotgun (WGS) entry which is preliminary data.</text>
</comment>
<evidence type="ECO:0000313" key="3">
    <source>
        <dbReference type="EMBL" id="KXZ45710.1"/>
    </source>
</evidence>
<dbReference type="GO" id="GO:0003700">
    <property type="term" value="F:DNA-binding transcription factor activity"/>
    <property type="evidence" value="ECO:0007669"/>
    <property type="project" value="InterPro"/>
</dbReference>
<sequence length="395" mass="40134">MGDDDALESFLDSYLTSSFGATGNSGYGMGQQQQQQPQQMLQAQTQQQLLGMSGGQPLGGPMTAPAPVLRPASDSLLVNQRSAMGLPGGMQVPGQSQAAPAGLAGHGLSGLRTNSLSAQTAVALGQQAGSAHGCGGAAGSSKKGGLFESVQPPPVAEGSGDDSSEDESSQQRRRGKGRTTSTANHHPTSEKNRSAQRRFRQRQKEKMAYLENRSEVLSVQVEKLSTECESLRNMNTMLEKVLNLREEHISNLQEAAKVFSSLNIRESEGGSGTAADQGAKAMQDAVTAAAAASGGDGSMSAVVKSEDGMAMGGGMAGSGGGGSGMTEQGIAGAGAGLLAGGGGHVLPTNISGATARFTAEAIRAMSADDVVEAWKENLKELSRRVKAGGAGRGGG</sequence>
<dbReference type="Proteomes" id="UP000075714">
    <property type="component" value="Unassembled WGS sequence"/>
</dbReference>
<dbReference type="SUPFAM" id="SSF57959">
    <property type="entry name" value="Leucine zipper domain"/>
    <property type="match status" value="1"/>
</dbReference>
<dbReference type="InterPro" id="IPR004827">
    <property type="entry name" value="bZIP"/>
</dbReference>
<reference evidence="4" key="1">
    <citation type="journal article" date="2016" name="Nat. Commun.">
        <title>The Gonium pectorale genome demonstrates co-option of cell cycle regulation during the evolution of multicellularity.</title>
        <authorList>
            <person name="Hanschen E.R."/>
            <person name="Marriage T.N."/>
            <person name="Ferris P.J."/>
            <person name="Hamaji T."/>
            <person name="Toyoda A."/>
            <person name="Fujiyama A."/>
            <person name="Neme R."/>
            <person name="Noguchi H."/>
            <person name="Minakuchi Y."/>
            <person name="Suzuki M."/>
            <person name="Kawai-Toyooka H."/>
            <person name="Smith D.R."/>
            <person name="Sparks H."/>
            <person name="Anderson J."/>
            <person name="Bakaric R."/>
            <person name="Luria V."/>
            <person name="Karger A."/>
            <person name="Kirschner M.W."/>
            <person name="Durand P.M."/>
            <person name="Michod R.E."/>
            <person name="Nozaki H."/>
            <person name="Olson B.J."/>
        </authorList>
    </citation>
    <scope>NUCLEOTIDE SEQUENCE [LARGE SCALE GENOMIC DNA]</scope>
    <source>
        <strain evidence="4">NIES-2863</strain>
    </source>
</reference>
<gene>
    <name evidence="3" type="ORF">GPECTOR_51g696</name>
</gene>
<feature type="domain" description="BZIP" evidence="2">
    <location>
        <begin position="165"/>
        <end position="244"/>
    </location>
</feature>
<dbReference type="SMART" id="SM00338">
    <property type="entry name" value="BRLZ"/>
    <property type="match status" value="1"/>
</dbReference>
<dbReference type="OrthoDB" id="540290at2759"/>